<keyword evidence="2" id="KW-1133">Transmembrane helix</keyword>
<keyword evidence="4" id="KW-1185">Reference proteome</keyword>
<dbReference type="InterPro" id="IPR050208">
    <property type="entry name" value="MHC_class-I_related"/>
</dbReference>
<dbReference type="OrthoDB" id="9836934at2759"/>
<evidence type="ECO:0000256" key="1">
    <source>
        <dbReference type="ARBA" id="ARBA00023180"/>
    </source>
</evidence>
<feature type="non-terminal residue" evidence="3">
    <location>
        <position position="1"/>
    </location>
</feature>
<dbReference type="GO" id="GO:0009897">
    <property type="term" value="C:external side of plasma membrane"/>
    <property type="evidence" value="ECO:0007669"/>
    <property type="project" value="TreeGrafter"/>
</dbReference>
<sequence length="339" mass="37758">TETVSEPCSTSLTSLHVSFTDAASLYYSFTVGKSGSGSWWNEVQGKLNKNVFIYCGITHNCHDIGLLGSRLNATKIWQPQVDSLKDGATMHCGYDVNRHFHGSWNFHLNGQKMLHFNSSTRKWTEVDSESSQMKSMLEKNGDITDFLYRTSQGDCRSWLEEFKLHEGEKLEPTASPIAAPDVNQPSSLAIKPNISVLLIPICLLLLSMIFAMTAVNSADYSTYNTTVAYSSYNTTVAYSSYNTTVAYSSYNTTVAYSTYNNTVVYCTYSTTDAYSMYNTTCHCCLLYNNSILGSSIYNITVAYSTYNTTVAYTSYTNTVAYTSYNTTVAYTAYNTTVAY</sequence>
<dbReference type="Proteomes" id="UP000092124">
    <property type="component" value="Unassembled WGS sequence"/>
</dbReference>
<name>A0A1A6HIV6_NEOLE</name>
<organism evidence="3 4">
    <name type="scientific">Neotoma lepida</name>
    <name type="common">Desert woodrat</name>
    <dbReference type="NCBI Taxonomy" id="56216"/>
    <lineage>
        <taxon>Eukaryota</taxon>
        <taxon>Metazoa</taxon>
        <taxon>Chordata</taxon>
        <taxon>Craniata</taxon>
        <taxon>Vertebrata</taxon>
        <taxon>Euteleostomi</taxon>
        <taxon>Mammalia</taxon>
        <taxon>Eutheria</taxon>
        <taxon>Euarchontoglires</taxon>
        <taxon>Glires</taxon>
        <taxon>Rodentia</taxon>
        <taxon>Myomorpha</taxon>
        <taxon>Muroidea</taxon>
        <taxon>Cricetidae</taxon>
        <taxon>Neotominae</taxon>
        <taxon>Neotoma</taxon>
    </lineage>
</organism>
<comment type="caution">
    <text evidence="3">The sequence shown here is derived from an EMBL/GenBank/DDBJ whole genome shotgun (WGS) entry which is preliminary data.</text>
</comment>
<proteinExistence type="predicted"/>
<protein>
    <recommendedName>
        <fullName evidence="5">MHC class I-like antigen recognition-like domain-containing protein</fullName>
    </recommendedName>
</protein>
<dbReference type="SUPFAM" id="SSF54452">
    <property type="entry name" value="MHC antigen-recognition domain"/>
    <property type="match status" value="1"/>
</dbReference>
<dbReference type="GO" id="GO:0005615">
    <property type="term" value="C:extracellular space"/>
    <property type="evidence" value="ECO:0007669"/>
    <property type="project" value="TreeGrafter"/>
</dbReference>
<keyword evidence="1" id="KW-0325">Glycoprotein</keyword>
<dbReference type="EMBL" id="LZPO01027419">
    <property type="protein sequence ID" value="OBS78493.1"/>
    <property type="molecule type" value="Genomic_DNA"/>
</dbReference>
<dbReference type="InterPro" id="IPR011162">
    <property type="entry name" value="MHC_I/II-like_Ag-recog"/>
</dbReference>
<dbReference type="GO" id="GO:0006955">
    <property type="term" value="P:immune response"/>
    <property type="evidence" value="ECO:0007669"/>
    <property type="project" value="TreeGrafter"/>
</dbReference>
<dbReference type="PANTHER" id="PTHR16675">
    <property type="entry name" value="MHC CLASS I-RELATED"/>
    <property type="match status" value="1"/>
</dbReference>
<dbReference type="GO" id="GO:0001916">
    <property type="term" value="P:positive regulation of T cell mediated cytotoxicity"/>
    <property type="evidence" value="ECO:0007669"/>
    <property type="project" value="TreeGrafter"/>
</dbReference>
<keyword evidence="2" id="KW-0812">Transmembrane</keyword>
<dbReference type="PANTHER" id="PTHR16675:SF268">
    <property type="entry name" value="UL16-BINDING PROTEIN 1"/>
    <property type="match status" value="1"/>
</dbReference>
<gene>
    <name evidence="3" type="ORF">A6R68_19117</name>
</gene>
<dbReference type="GO" id="GO:0002476">
    <property type="term" value="P:antigen processing and presentation of endogenous peptide antigen via MHC class Ib"/>
    <property type="evidence" value="ECO:0007669"/>
    <property type="project" value="TreeGrafter"/>
</dbReference>
<evidence type="ECO:0000256" key="2">
    <source>
        <dbReference type="SAM" id="Phobius"/>
    </source>
</evidence>
<dbReference type="Gene3D" id="3.30.500.10">
    <property type="entry name" value="MHC class I-like antigen recognition-like"/>
    <property type="match status" value="1"/>
</dbReference>
<evidence type="ECO:0000313" key="4">
    <source>
        <dbReference type="Proteomes" id="UP000092124"/>
    </source>
</evidence>
<keyword evidence="2" id="KW-0472">Membrane</keyword>
<reference evidence="3 4" key="1">
    <citation type="submission" date="2016-06" db="EMBL/GenBank/DDBJ databases">
        <title>The Draft Genome Sequence and Annotation of the Desert Woodrat Neotoma lepida.</title>
        <authorList>
            <person name="Campbell M."/>
            <person name="Oakeson K.F."/>
            <person name="Yandell M."/>
            <person name="Halpert J.R."/>
            <person name="Dearing D."/>
        </authorList>
    </citation>
    <scope>NUCLEOTIDE SEQUENCE [LARGE SCALE GENOMIC DNA]</scope>
    <source>
        <strain evidence="3">417</strain>
        <tissue evidence="3">Liver</tissue>
    </source>
</reference>
<evidence type="ECO:0000313" key="3">
    <source>
        <dbReference type="EMBL" id="OBS78493.1"/>
    </source>
</evidence>
<dbReference type="GO" id="GO:0002486">
    <property type="term" value="P:antigen processing and presentation of endogenous peptide antigen via MHC class I via ER pathway, TAP-independent"/>
    <property type="evidence" value="ECO:0007669"/>
    <property type="project" value="TreeGrafter"/>
</dbReference>
<evidence type="ECO:0008006" key="5">
    <source>
        <dbReference type="Google" id="ProtNLM"/>
    </source>
</evidence>
<dbReference type="InterPro" id="IPR037055">
    <property type="entry name" value="MHC_I-like_Ag-recog_sf"/>
</dbReference>
<feature type="transmembrane region" description="Helical" evidence="2">
    <location>
        <begin position="194"/>
        <end position="215"/>
    </location>
</feature>
<dbReference type="AlphaFoldDB" id="A0A1A6HIV6"/>
<accession>A0A1A6HIV6</accession>